<dbReference type="RefSeq" id="WP_216941776.1">
    <property type="nucleotide sequence ID" value="NZ_CP077062.1"/>
</dbReference>
<dbReference type="Pfam" id="PF22725">
    <property type="entry name" value="GFO_IDH_MocA_C3"/>
    <property type="match status" value="1"/>
</dbReference>
<comment type="similarity">
    <text evidence="1">Belongs to the Gfo/Idh/MocA family.</text>
</comment>
<sequence length="333" mass="35338">MRLGLIGLGRIGAFHADTLSHLDEVDSLVVTDAVPAVTASVAERFGAEPAESPAALIGSGVDGIVIAAATDAHTALIKAGVDAGIPVFCEKPLSGVVDEAVAIAEYVHASGVPVQIGYPRRFDPAYLAAREALAGGELGWVHTVRSTTLDPAPAPRGYIAVSGGIFRDCSVHDFDSVRWVTGREVVEVYATGSARGDDFFAELGDVATAQALLTFDDGATAVVSNTRYNPRGYDVRLELHGTTDSVVAGWTESTPLRNLEPDTSWPSDKPWTFFMDRLTNAFRAELAAFTEVVAGQRPSPCTVDDALAVTWIAEAATLSLHEHRPVRIDEVQK</sequence>
<feature type="domain" description="Gfo/Idh/MocA-like oxidoreductase N-terminal" evidence="3">
    <location>
        <begin position="2"/>
        <end position="118"/>
    </location>
</feature>
<feature type="domain" description="GFO/IDH/MocA-like oxidoreductase" evidence="4">
    <location>
        <begin position="126"/>
        <end position="246"/>
    </location>
</feature>
<dbReference type="GO" id="GO:0000166">
    <property type="term" value="F:nucleotide binding"/>
    <property type="evidence" value="ECO:0007669"/>
    <property type="project" value="InterPro"/>
</dbReference>
<dbReference type="EMBL" id="CP077062">
    <property type="protein sequence ID" value="QWZ09930.1"/>
    <property type="molecule type" value="Genomic_DNA"/>
</dbReference>
<organism evidence="5 6">
    <name type="scientific">Nocardioides panacis</name>
    <dbReference type="NCBI Taxonomy" id="2849501"/>
    <lineage>
        <taxon>Bacteria</taxon>
        <taxon>Bacillati</taxon>
        <taxon>Actinomycetota</taxon>
        <taxon>Actinomycetes</taxon>
        <taxon>Propionibacteriales</taxon>
        <taxon>Nocardioidaceae</taxon>
        <taxon>Nocardioides</taxon>
    </lineage>
</organism>
<evidence type="ECO:0000259" key="4">
    <source>
        <dbReference type="Pfam" id="PF22725"/>
    </source>
</evidence>
<evidence type="ECO:0000256" key="1">
    <source>
        <dbReference type="ARBA" id="ARBA00010928"/>
    </source>
</evidence>
<dbReference type="KEGG" id="nps:KRR39_09475"/>
<proteinExistence type="inferred from homology"/>
<keyword evidence="2" id="KW-0560">Oxidoreductase</keyword>
<dbReference type="InterPro" id="IPR000683">
    <property type="entry name" value="Gfo/Idh/MocA-like_OxRdtase_N"/>
</dbReference>
<dbReference type="Proteomes" id="UP000683575">
    <property type="component" value="Chromosome"/>
</dbReference>
<dbReference type="Pfam" id="PF01408">
    <property type="entry name" value="GFO_IDH_MocA"/>
    <property type="match status" value="1"/>
</dbReference>
<reference evidence="5" key="1">
    <citation type="submission" date="2021-06" db="EMBL/GenBank/DDBJ databases">
        <title>Complete genome sequence of Nocardioides sp. G188.</title>
        <authorList>
            <person name="Im W.-T."/>
        </authorList>
    </citation>
    <scope>NUCLEOTIDE SEQUENCE</scope>
    <source>
        <strain evidence="5">G188</strain>
    </source>
</reference>
<dbReference type="PANTHER" id="PTHR42840:SF3">
    <property type="entry name" value="BINDING ROSSMANN FOLD OXIDOREDUCTASE, PUTATIVE (AFU_ORTHOLOGUE AFUA_2G10240)-RELATED"/>
    <property type="match status" value="1"/>
</dbReference>
<accession>A0A975T2R4</accession>
<gene>
    <name evidence="5" type="ORF">KRR39_09475</name>
</gene>
<dbReference type="GO" id="GO:0016491">
    <property type="term" value="F:oxidoreductase activity"/>
    <property type="evidence" value="ECO:0007669"/>
    <property type="project" value="UniProtKB-KW"/>
</dbReference>
<keyword evidence="6" id="KW-1185">Reference proteome</keyword>
<name>A0A975T2R4_9ACTN</name>
<dbReference type="InterPro" id="IPR055170">
    <property type="entry name" value="GFO_IDH_MocA-like_dom"/>
</dbReference>
<evidence type="ECO:0000313" key="6">
    <source>
        <dbReference type="Proteomes" id="UP000683575"/>
    </source>
</evidence>
<evidence type="ECO:0000313" key="5">
    <source>
        <dbReference type="EMBL" id="QWZ09930.1"/>
    </source>
</evidence>
<evidence type="ECO:0000256" key="2">
    <source>
        <dbReference type="ARBA" id="ARBA00023002"/>
    </source>
</evidence>
<dbReference type="AlphaFoldDB" id="A0A975T2R4"/>
<dbReference type="PANTHER" id="PTHR42840">
    <property type="entry name" value="NAD(P)-BINDING ROSSMANN-FOLD SUPERFAMILY PROTEIN-RELATED"/>
    <property type="match status" value="1"/>
</dbReference>
<protein>
    <submittedName>
        <fullName evidence="5">Gfo/Idh/MocA family oxidoreductase</fullName>
    </submittedName>
</protein>
<evidence type="ECO:0000259" key="3">
    <source>
        <dbReference type="Pfam" id="PF01408"/>
    </source>
</evidence>